<sequence length="134" mass="14997">MKLLFGQKSSRDSLMLLSRWPSRATELARPDRRTVSLRTNGDQLSRLGQQRTEPTHTAVGPRLSGGLRRPSGVSRTRLPFLRYGEPCRKASSSWFFNQSWAAISGCVGSVANHIAQVPNRRVSRSQCQNSLKCK</sequence>
<name>A0A9D4S062_DREPO</name>
<evidence type="ECO:0000313" key="2">
    <source>
        <dbReference type="EMBL" id="KAH3884957.1"/>
    </source>
</evidence>
<reference evidence="2" key="1">
    <citation type="journal article" date="2019" name="bioRxiv">
        <title>The Genome of the Zebra Mussel, Dreissena polymorpha: A Resource for Invasive Species Research.</title>
        <authorList>
            <person name="McCartney M.A."/>
            <person name="Auch B."/>
            <person name="Kono T."/>
            <person name="Mallez S."/>
            <person name="Zhang Y."/>
            <person name="Obille A."/>
            <person name="Becker A."/>
            <person name="Abrahante J.E."/>
            <person name="Garbe J."/>
            <person name="Badalamenti J.P."/>
            <person name="Herman A."/>
            <person name="Mangelson H."/>
            <person name="Liachko I."/>
            <person name="Sullivan S."/>
            <person name="Sone E.D."/>
            <person name="Koren S."/>
            <person name="Silverstein K.A.T."/>
            <person name="Beckman K.B."/>
            <person name="Gohl D.M."/>
        </authorList>
    </citation>
    <scope>NUCLEOTIDE SEQUENCE</scope>
    <source>
        <strain evidence="2">Duluth1</strain>
        <tissue evidence="2">Whole animal</tissue>
    </source>
</reference>
<evidence type="ECO:0000256" key="1">
    <source>
        <dbReference type="SAM" id="MobiDB-lite"/>
    </source>
</evidence>
<dbReference type="Proteomes" id="UP000828390">
    <property type="component" value="Unassembled WGS sequence"/>
</dbReference>
<organism evidence="2 3">
    <name type="scientific">Dreissena polymorpha</name>
    <name type="common">Zebra mussel</name>
    <name type="synonym">Mytilus polymorpha</name>
    <dbReference type="NCBI Taxonomy" id="45954"/>
    <lineage>
        <taxon>Eukaryota</taxon>
        <taxon>Metazoa</taxon>
        <taxon>Spiralia</taxon>
        <taxon>Lophotrochozoa</taxon>
        <taxon>Mollusca</taxon>
        <taxon>Bivalvia</taxon>
        <taxon>Autobranchia</taxon>
        <taxon>Heteroconchia</taxon>
        <taxon>Euheterodonta</taxon>
        <taxon>Imparidentia</taxon>
        <taxon>Neoheterodontei</taxon>
        <taxon>Myida</taxon>
        <taxon>Dreissenoidea</taxon>
        <taxon>Dreissenidae</taxon>
        <taxon>Dreissena</taxon>
    </lineage>
</organism>
<protein>
    <submittedName>
        <fullName evidence="2">Uncharacterized protein</fullName>
    </submittedName>
</protein>
<keyword evidence="3" id="KW-1185">Reference proteome</keyword>
<feature type="region of interest" description="Disordered" evidence="1">
    <location>
        <begin position="31"/>
        <end position="72"/>
    </location>
</feature>
<accession>A0A9D4S062</accession>
<feature type="compositionally biased region" description="Polar residues" evidence="1">
    <location>
        <begin position="36"/>
        <end position="52"/>
    </location>
</feature>
<gene>
    <name evidence="2" type="ORF">DPMN_008943</name>
</gene>
<comment type="caution">
    <text evidence="2">The sequence shown here is derived from an EMBL/GenBank/DDBJ whole genome shotgun (WGS) entry which is preliminary data.</text>
</comment>
<proteinExistence type="predicted"/>
<dbReference type="EMBL" id="JAIWYP010000001">
    <property type="protein sequence ID" value="KAH3884957.1"/>
    <property type="molecule type" value="Genomic_DNA"/>
</dbReference>
<evidence type="ECO:0000313" key="3">
    <source>
        <dbReference type="Proteomes" id="UP000828390"/>
    </source>
</evidence>
<dbReference type="AlphaFoldDB" id="A0A9D4S062"/>
<reference evidence="2" key="2">
    <citation type="submission" date="2020-11" db="EMBL/GenBank/DDBJ databases">
        <authorList>
            <person name="McCartney M.A."/>
            <person name="Auch B."/>
            <person name="Kono T."/>
            <person name="Mallez S."/>
            <person name="Becker A."/>
            <person name="Gohl D.M."/>
            <person name="Silverstein K.A.T."/>
            <person name="Koren S."/>
            <person name="Bechman K.B."/>
            <person name="Herman A."/>
            <person name="Abrahante J.E."/>
            <person name="Garbe J."/>
        </authorList>
    </citation>
    <scope>NUCLEOTIDE SEQUENCE</scope>
    <source>
        <strain evidence="2">Duluth1</strain>
        <tissue evidence="2">Whole animal</tissue>
    </source>
</reference>